<feature type="domain" description="Aminoacyl-transfer RNA synthetases class-II family profile" evidence="17">
    <location>
        <begin position="128"/>
        <end position="272"/>
    </location>
</feature>
<evidence type="ECO:0000256" key="8">
    <source>
        <dbReference type="ARBA" id="ARBA00022840"/>
    </source>
</evidence>
<evidence type="ECO:0000256" key="3">
    <source>
        <dbReference type="ARBA" id="ARBA00010728"/>
    </source>
</evidence>
<keyword evidence="9" id="KW-0648">Protein biosynthesis</keyword>
<dbReference type="InterPro" id="IPR006195">
    <property type="entry name" value="aa-tRNA-synth_II"/>
</dbReference>
<comment type="caution">
    <text evidence="18">The sequence shown here is derived from an EMBL/GenBank/DDBJ whole genome shotgun (WGS) entry which is preliminary data.</text>
</comment>
<evidence type="ECO:0000256" key="13">
    <source>
        <dbReference type="ARBA" id="ARBA00039158"/>
    </source>
</evidence>
<evidence type="ECO:0000256" key="14">
    <source>
        <dbReference type="ARBA" id="ARBA00047929"/>
    </source>
</evidence>
<dbReference type="EMBL" id="BARS01020973">
    <property type="protein sequence ID" value="GAG13020.1"/>
    <property type="molecule type" value="Genomic_DNA"/>
</dbReference>
<dbReference type="InterPro" id="IPR010978">
    <property type="entry name" value="tRNA-bd_arm"/>
</dbReference>
<dbReference type="InterPro" id="IPR015866">
    <property type="entry name" value="Ser-tRNA-synth_1_N"/>
</dbReference>
<gene>
    <name evidence="18" type="ORF">S01H1_33760</name>
</gene>
<evidence type="ECO:0000256" key="10">
    <source>
        <dbReference type="ARBA" id="ARBA00023146"/>
    </source>
</evidence>
<evidence type="ECO:0000256" key="7">
    <source>
        <dbReference type="ARBA" id="ARBA00022741"/>
    </source>
</evidence>
<comment type="pathway">
    <text evidence="2">Aminoacyl-tRNA biosynthesis; selenocysteinyl-tRNA(Sec) biosynthesis; L-seryl-tRNA(Sec) from L-serine and tRNA(Sec): step 1/1.</text>
</comment>
<dbReference type="Pfam" id="PF00587">
    <property type="entry name" value="tRNA-synt_2b"/>
    <property type="match status" value="1"/>
</dbReference>
<dbReference type="PANTHER" id="PTHR43697:SF1">
    <property type="entry name" value="SERINE--TRNA LIGASE"/>
    <property type="match status" value="1"/>
</dbReference>
<evidence type="ECO:0000256" key="11">
    <source>
        <dbReference type="ARBA" id="ARBA00031113"/>
    </source>
</evidence>
<keyword evidence="16" id="KW-0175">Coiled coil</keyword>
<dbReference type="EC" id="6.1.1.11" evidence="4"/>
<dbReference type="InterPro" id="IPR042103">
    <property type="entry name" value="SerRS_1_N_sf"/>
</dbReference>
<comment type="catalytic activity">
    <reaction evidence="14">
        <text>tRNA(Sec) + L-serine + ATP = L-seryl-tRNA(Sec) + AMP + diphosphate + H(+)</text>
        <dbReference type="Rhea" id="RHEA:42580"/>
        <dbReference type="Rhea" id="RHEA-COMP:9742"/>
        <dbReference type="Rhea" id="RHEA-COMP:10128"/>
        <dbReference type="ChEBI" id="CHEBI:15378"/>
        <dbReference type="ChEBI" id="CHEBI:30616"/>
        <dbReference type="ChEBI" id="CHEBI:33019"/>
        <dbReference type="ChEBI" id="CHEBI:33384"/>
        <dbReference type="ChEBI" id="CHEBI:78442"/>
        <dbReference type="ChEBI" id="CHEBI:78533"/>
        <dbReference type="ChEBI" id="CHEBI:456215"/>
        <dbReference type="EC" id="6.1.1.11"/>
    </reaction>
</comment>
<dbReference type="GO" id="GO:0004828">
    <property type="term" value="F:serine-tRNA ligase activity"/>
    <property type="evidence" value="ECO:0007669"/>
    <property type="project" value="UniProtKB-EC"/>
</dbReference>
<keyword evidence="8" id="KW-0067">ATP-binding</keyword>
<name>X0V4K8_9ZZZZ</name>
<feature type="non-terminal residue" evidence="18">
    <location>
        <position position="272"/>
    </location>
</feature>
<comment type="catalytic activity">
    <reaction evidence="15">
        <text>tRNA(Ser) + L-serine + ATP = L-seryl-tRNA(Ser) + AMP + diphosphate + H(+)</text>
        <dbReference type="Rhea" id="RHEA:12292"/>
        <dbReference type="Rhea" id="RHEA-COMP:9669"/>
        <dbReference type="Rhea" id="RHEA-COMP:9703"/>
        <dbReference type="ChEBI" id="CHEBI:15378"/>
        <dbReference type="ChEBI" id="CHEBI:30616"/>
        <dbReference type="ChEBI" id="CHEBI:33019"/>
        <dbReference type="ChEBI" id="CHEBI:33384"/>
        <dbReference type="ChEBI" id="CHEBI:78442"/>
        <dbReference type="ChEBI" id="CHEBI:78533"/>
        <dbReference type="ChEBI" id="CHEBI:456215"/>
        <dbReference type="EC" id="6.1.1.11"/>
    </reaction>
</comment>
<evidence type="ECO:0000256" key="6">
    <source>
        <dbReference type="ARBA" id="ARBA00022598"/>
    </source>
</evidence>
<evidence type="ECO:0000256" key="2">
    <source>
        <dbReference type="ARBA" id="ARBA00005045"/>
    </source>
</evidence>
<dbReference type="Gene3D" id="3.30.930.10">
    <property type="entry name" value="Bira Bifunctional Protein, Domain 2"/>
    <property type="match status" value="1"/>
</dbReference>
<dbReference type="GO" id="GO:0005524">
    <property type="term" value="F:ATP binding"/>
    <property type="evidence" value="ECO:0007669"/>
    <property type="project" value="UniProtKB-KW"/>
</dbReference>
<protein>
    <recommendedName>
        <fullName evidence="13">Serine--tRNA ligase</fullName>
        <ecNumber evidence="4">6.1.1.11</ecNumber>
    </recommendedName>
    <alternativeName>
        <fullName evidence="11">Seryl-tRNA synthetase</fullName>
    </alternativeName>
    <alternativeName>
        <fullName evidence="12">Seryl-tRNA(Ser/Sec) synthetase</fullName>
    </alternativeName>
</protein>
<feature type="coiled-coil region" evidence="16">
    <location>
        <begin position="20"/>
        <end position="92"/>
    </location>
</feature>
<keyword evidence="7" id="KW-0547">Nucleotide-binding</keyword>
<keyword evidence="10" id="KW-0030">Aminoacyl-tRNA synthetase</keyword>
<dbReference type="AlphaFoldDB" id="X0V4K8"/>
<dbReference type="PROSITE" id="PS50862">
    <property type="entry name" value="AA_TRNA_LIGASE_II"/>
    <property type="match status" value="1"/>
</dbReference>
<evidence type="ECO:0000256" key="12">
    <source>
        <dbReference type="ARBA" id="ARBA00033352"/>
    </source>
</evidence>
<evidence type="ECO:0000259" key="17">
    <source>
        <dbReference type="PROSITE" id="PS50862"/>
    </source>
</evidence>
<dbReference type="Pfam" id="PF02403">
    <property type="entry name" value="Seryl_tRNA_N"/>
    <property type="match status" value="1"/>
</dbReference>
<dbReference type="GO" id="GO:0006434">
    <property type="term" value="P:seryl-tRNA aminoacylation"/>
    <property type="evidence" value="ECO:0007669"/>
    <property type="project" value="InterPro"/>
</dbReference>
<reference evidence="18" key="1">
    <citation type="journal article" date="2014" name="Front. Microbiol.">
        <title>High frequency of phylogenetically diverse reductive dehalogenase-homologous genes in deep subseafloor sedimentary metagenomes.</title>
        <authorList>
            <person name="Kawai M."/>
            <person name="Futagami T."/>
            <person name="Toyoda A."/>
            <person name="Takaki Y."/>
            <person name="Nishi S."/>
            <person name="Hori S."/>
            <person name="Arai W."/>
            <person name="Tsubouchi T."/>
            <person name="Morono Y."/>
            <person name="Uchiyama I."/>
            <person name="Ito T."/>
            <person name="Fujiyama A."/>
            <person name="Inagaki F."/>
            <person name="Takami H."/>
        </authorList>
    </citation>
    <scope>NUCLEOTIDE SEQUENCE</scope>
    <source>
        <strain evidence="18">Expedition CK06-06</strain>
    </source>
</reference>
<dbReference type="Gene3D" id="1.10.287.40">
    <property type="entry name" value="Serine-tRNA synthetase, tRNA binding domain"/>
    <property type="match status" value="1"/>
</dbReference>
<keyword evidence="5" id="KW-0963">Cytoplasm</keyword>
<dbReference type="InterPro" id="IPR002314">
    <property type="entry name" value="aa-tRNA-synt_IIb"/>
</dbReference>
<comment type="similarity">
    <text evidence="3">Belongs to the class-II aminoacyl-tRNA synthetase family. Type-1 seryl-tRNA synthetase subfamily.</text>
</comment>
<evidence type="ECO:0000256" key="15">
    <source>
        <dbReference type="ARBA" id="ARBA00048823"/>
    </source>
</evidence>
<evidence type="ECO:0000256" key="1">
    <source>
        <dbReference type="ARBA" id="ARBA00004496"/>
    </source>
</evidence>
<feature type="non-terminal residue" evidence="18">
    <location>
        <position position="1"/>
    </location>
</feature>
<organism evidence="18">
    <name type="scientific">marine sediment metagenome</name>
    <dbReference type="NCBI Taxonomy" id="412755"/>
    <lineage>
        <taxon>unclassified sequences</taxon>
        <taxon>metagenomes</taxon>
        <taxon>ecological metagenomes</taxon>
    </lineage>
</organism>
<evidence type="ECO:0000256" key="9">
    <source>
        <dbReference type="ARBA" id="ARBA00022917"/>
    </source>
</evidence>
<accession>X0V4K8</accession>
<sequence>PGFVMKKVASRGLEIDLDEFMKLSKEKKEYLKRVEDLRYEVNKASKLIGQMKKERRDPSSIISEMKKVSGEIKRLEEKLKEIDEEVRNLLLIIPNIPHETVPEGQGPEANVEVRKFGEKPVFSFTPKPHWDIGKKLGILDFERAAKIAGSRFAVYLGAGARLERALINFMLDIHTKETGYKEVIPPFIANEASLIGTGNLPKFENDLFKLKGYHWYMIPTAEVPLTNLYQGETLDADSLPKRFVAYTPCFRREAGSYGKDIRGLIRQHQFNK</sequence>
<evidence type="ECO:0000256" key="16">
    <source>
        <dbReference type="SAM" id="Coils"/>
    </source>
</evidence>
<dbReference type="SUPFAM" id="SSF55681">
    <property type="entry name" value="Class II aaRS and biotin synthetases"/>
    <property type="match status" value="1"/>
</dbReference>
<dbReference type="SUPFAM" id="SSF46589">
    <property type="entry name" value="tRNA-binding arm"/>
    <property type="match status" value="1"/>
</dbReference>
<evidence type="ECO:0000256" key="4">
    <source>
        <dbReference type="ARBA" id="ARBA00012840"/>
    </source>
</evidence>
<evidence type="ECO:0000256" key="5">
    <source>
        <dbReference type="ARBA" id="ARBA00022490"/>
    </source>
</evidence>
<dbReference type="InterPro" id="IPR002317">
    <property type="entry name" value="Ser-tRNA-ligase_type_1"/>
</dbReference>
<dbReference type="InterPro" id="IPR045864">
    <property type="entry name" value="aa-tRNA-synth_II/BPL/LPL"/>
</dbReference>
<evidence type="ECO:0000313" key="18">
    <source>
        <dbReference type="EMBL" id="GAG13020.1"/>
    </source>
</evidence>
<dbReference type="PANTHER" id="PTHR43697">
    <property type="entry name" value="SERYL-TRNA SYNTHETASE"/>
    <property type="match status" value="1"/>
</dbReference>
<proteinExistence type="inferred from homology"/>
<comment type="subcellular location">
    <subcellularLocation>
        <location evidence="1">Cytoplasm</location>
    </subcellularLocation>
</comment>
<keyword evidence="6" id="KW-0436">Ligase</keyword>
<dbReference type="PRINTS" id="PR00981">
    <property type="entry name" value="TRNASYNTHSER"/>
</dbReference>
<dbReference type="GO" id="GO:0005737">
    <property type="term" value="C:cytoplasm"/>
    <property type="evidence" value="ECO:0007669"/>
    <property type="project" value="UniProtKB-SubCell"/>
</dbReference>